<dbReference type="InterPro" id="IPR036915">
    <property type="entry name" value="Cyclin-like_sf"/>
</dbReference>
<feature type="non-terminal residue" evidence="5">
    <location>
        <position position="1"/>
    </location>
</feature>
<dbReference type="EMBL" id="QJKJ01014555">
    <property type="protein sequence ID" value="RDX64097.1"/>
    <property type="molecule type" value="Genomic_DNA"/>
</dbReference>
<keyword evidence="6" id="KW-1185">Reference proteome</keyword>
<dbReference type="Gene3D" id="1.10.472.10">
    <property type="entry name" value="Cyclin-like"/>
    <property type="match status" value="1"/>
</dbReference>
<keyword evidence="3" id="KW-0472">Membrane</keyword>
<reference evidence="5" key="1">
    <citation type="submission" date="2018-05" db="EMBL/GenBank/DDBJ databases">
        <title>Draft genome of Mucuna pruriens seed.</title>
        <authorList>
            <person name="Nnadi N.E."/>
            <person name="Vos R."/>
            <person name="Hasami M.H."/>
            <person name="Devisetty U.K."/>
            <person name="Aguiy J.C."/>
        </authorList>
    </citation>
    <scope>NUCLEOTIDE SEQUENCE [LARGE SCALE GENOMIC DNA]</scope>
    <source>
        <strain evidence="5">JCA_2017</strain>
    </source>
</reference>
<dbReference type="Proteomes" id="UP000257109">
    <property type="component" value="Unassembled WGS sequence"/>
</dbReference>
<keyword evidence="3" id="KW-0812">Transmembrane</keyword>
<sequence>MNYIDWYLSGNTMNRQRLQLLGVSCMTISLHFVRVASQDVQECLTNYIVKLSLLEYKMLGYPPSLIAASAIFLARFILFP</sequence>
<keyword evidence="3" id="KW-1133">Transmembrane helix</keyword>
<dbReference type="Pfam" id="PF02984">
    <property type="entry name" value="Cyclin_C"/>
    <property type="match status" value="1"/>
</dbReference>
<protein>
    <submittedName>
        <fullName evidence="5">Cyclin-A1-2</fullName>
    </submittedName>
</protein>
<organism evidence="5 6">
    <name type="scientific">Mucuna pruriens</name>
    <name type="common">Velvet bean</name>
    <name type="synonym">Dolichos pruriens</name>
    <dbReference type="NCBI Taxonomy" id="157652"/>
    <lineage>
        <taxon>Eukaryota</taxon>
        <taxon>Viridiplantae</taxon>
        <taxon>Streptophyta</taxon>
        <taxon>Embryophyta</taxon>
        <taxon>Tracheophyta</taxon>
        <taxon>Spermatophyta</taxon>
        <taxon>Magnoliopsida</taxon>
        <taxon>eudicotyledons</taxon>
        <taxon>Gunneridae</taxon>
        <taxon>Pentapetalae</taxon>
        <taxon>rosids</taxon>
        <taxon>fabids</taxon>
        <taxon>Fabales</taxon>
        <taxon>Fabaceae</taxon>
        <taxon>Papilionoideae</taxon>
        <taxon>50 kb inversion clade</taxon>
        <taxon>NPAAA clade</taxon>
        <taxon>indigoferoid/millettioid clade</taxon>
        <taxon>Phaseoleae</taxon>
        <taxon>Mucuna</taxon>
    </lineage>
</organism>
<feature type="domain" description="Cyclin C-terminal" evidence="4">
    <location>
        <begin position="31"/>
        <end position="78"/>
    </location>
</feature>
<gene>
    <name evidence="5" type="primary">CYCA1-2</name>
    <name evidence="5" type="ORF">CR513_57385</name>
</gene>
<dbReference type="OrthoDB" id="1686769at2759"/>
<feature type="transmembrane region" description="Helical" evidence="3">
    <location>
        <begin position="20"/>
        <end position="37"/>
    </location>
</feature>
<dbReference type="SUPFAM" id="SSF47954">
    <property type="entry name" value="Cyclin-like"/>
    <property type="match status" value="2"/>
</dbReference>
<evidence type="ECO:0000259" key="4">
    <source>
        <dbReference type="Pfam" id="PF02984"/>
    </source>
</evidence>
<feature type="transmembrane region" description="Helical" evidence="3">
    <location>
        <begin position="58"/>
        <end position="78"/>
    </location>
</feature>
<dbReference type="InterPro" id="IPR004367">
    <property type="entry name" value="Cyclin_C-dom"/>
</dbReference>
<dbReference type="GO" id="GO:0051301">
    <property type="term" value="P:cell division"/>
    <property type="evidence" value="ECO:0007669"/>
    <property type="project" value="UniProtKB-KW"/>
</dbReference>
<evidence type="ECO:0000256" key="3">
    <source>
        <dbReference type="SAM" id="Phobius"/>
    </source>
</evidence>
<dbReference type="InterPro" id="IPR039361">
    <property type="entry name" value="Cyclin"/>
</dbReference>
<evidence type="ECO:0000256" key="1">
    <source>
        <dbReference type="ARBA" id="ARBA00022618"/>
    </source>
</evidence>
<proteinExistence type="predicted"/>
<keyword evidence="2" id="KW-0131">Cell cycle</keyword>
<accession>A0A371EDH7</accession>
<dbReference type="PANTHER" id="PTHR10177">
    <property type="entry name" value="CYCLINS"/>
    <property type="match status" value="1"/>
</dbReference>
<evidence type="ECO:0000313" key="5">
    <source>
        <dbReference type="EMBL" id="RDX64097.1"/>
    </source>
</evidence>
<keyword evidence="1" id="KW-0132">Cell division</keyword>
<dbReference type="AlphaFoldDB" id="A0A371EDH7"/>
<evidence type="ECO:0000313" key="6">
    <source>
        <dbReference type="Proteomes" id="UP000257109"/>
    </source>
</evidence>
<evidence type="ECO:0000256" key="2">
    <source>
        <dbReference type="ARBA" id="ARBA00023306"/>
    </source>
</evidence>
<dbReference type="STRING" id="157652.A0A371EDH7"/>
<comment type="caution">
    <text evidence="5">The sequence shown here is derived from an EMBL/GenBank/DDBJ whole genome shotgun (WGS) entry which is preliminary data.</text>
</comment>
<name>A0A371EDH7_MUCPR</name>